<feature type="transmembrane region" description="Helical" evidence="5">
    <location>
        <begin position="154"/>
        <end position="174"/>
    </location>
</feature>
<feature type="transmembrane region" description="Helical" evidence="5">
    <location>
        <begin position="88"/>
        <end position="114"/>
    </location>
</feature>
<comment type="caution">
    <text evidence="7">The sequence shown here is derived from an EMBL/GenBank/DDBJ whole genome shotgun (WGS) entry which is preliminary data.</text>
</comment>
<dbReference type="InterPro" id="IPR050367">
    <property type="entry name" value="APC_superfamily"/>
</dbReference>
<dbReference type="AlphaFoldDB" id="A0A443IY72"/>
<evidence type="ECO:0000256" key="2">
    <source>
        <dbReference type="ARBA" id="ARBA00022692"/>
    </source>
</evidence>
<dbReference type="OrthoDB" id="9804700at2"/>
<accession>A0A443IY72</accession>
<dbReference type="Gene3D" id="1.20.1740.10">
    <property type="entry name" value="Amino acid/polyamine transporter I"/>
    <property type="match status" value="1"/>
</dbReference>
<protein>
    <submittedName>
        <fullName evidence="7">APC family permease</fullName>
    </submittedName>
</protein>
<keyword evidence="2 5" id="KW-0812">Transmembrane</keyword>
<dbReference type="PANTHER" id="PTHR42770">
    <property type="entry name" value="AMINO ACID TRANSPORTER-RELATED"/>
    <property type="match status" value="1"/>
</dbReference>
<feature type="transmembrane region" description="Helical" evidence="5">
    <location>
        <begin position="413"/>
        <end position="431"/>
    </location>
</feature>
<feature type="domain" description="Amino acid permease/ SLC12A" evidence="6">
    <location>
        <begin position="19"/>
        <end position="406"/>
    </location>
</feature>
<feature type="transmembrane region" description="Helical" evidence="5">
    <location>
        <begin position="389"/>
        <end position="407"/>
    </location>
</feature>
<dbReference type="PIRSF" id="PIRSF006060">
    <property type="entry name" value="AA_transporter"/>
    <property type="match status" value="1"/>
</dbReference>
<keyword evidence="4 5" id="KW-0472">Membrane</keyword>
<dbReference type="InterPro" id="IPR004841">
    <property type="entry name" value="AA-permease/SLC12A_dom"/>
</dbReference>
<feature type="transmembrane region" description="Helical" evidence="5">
    <location>
        <begin position="17"/>
        <end position="37"/>
    </location>
</feature>
<dbReference type="RefSeq" id="WP_120070944.1">
    <property type="nucleotide sequence ID" value="NZ_CP126113.1"/>
</dbReference>
<proteinExistence type="predicted"/>
<evidence type="ECO:0000313" key="7">
    <source>
        <dbReference type="EMBL" id="RWR13128.1"/>
    </source>
</evidence>
<evidence type="ECO:0000259" key="6">
    <source>
        <dbReference type="Pfam" id="PF00324"/>
    </source>
</evidence>
<feature type="transmembrane region" description="Helical" evidence="5">
    <location>
        <begin position="356"/>
        <end position="377"/>
    </location>
</feature>
<sequence length="447" mass="48615">MNNTNSPTLKRSLSVKYLVFFGLAFMAPTTLFATYGVAVDSTNGMIPTAYIVALLVMLFTAYSYAQLVKAFPTAGAAYTFTQKSLSPHVGFLVGWTILLDYAFSPMISSLFLGIAMKAYFPSIPMYIWIILFILIITVVNILGITIAAKFNAGVLLLQLGTFVLFIAFSIKGLLNGQGAGTLFSILPFIDSNANMPEIMGIIPVLAFSFLGFDAVTTLSEEAKNPKKSIPRAIYLITIIGGASFIIGSYFLQLVWPEYQTFKDPESAYLEIAMYIGGNFLVSYMVAEGAMACFGSAVASGASASRILYAMGREGVLPSKIFGYLSPKYRTPVFNLLIIGGIALSALFLSLTLAVSLINFGALLTFTLVNLSVIAHYYVRKKQRSIMGTIRYLILPLIGASLTGLFFLKLDIHSLIVGGIWFTAGFVYLLILTNMFRQPPPELAVEEA</sequence>
<dbReference type="PANTHER" id="PTHR42770:SF8">
    <property type="entry name" value="PUTRESCINE IMPORTER PUUP"/>
    <property type="match status" value="1"/>
</dbReference>
<name>A0A443IY72_9BACI</name>
<evidence type="ECO:0000313" key="8">
    <source>
        <dbReference type="Proteomes" id="UP000273811"/>
    </source>
</evidence>
<feature type="transmembrane region" description="Helical" evidence="5">
    <location>
        <begin position="126"/>
        <end position="148"/>
    </location>
</feature>
<feature type="transmembrane region" description="Helical" evidence="5">
    <location>
        <begin position="195"/>
        <end position="212"/>
    </location>
</feature>
<comment type="subcellular location">
    <subcellularLocation>
        <location evidence="1">Membrane</location>
        <topology evidence="1">Multi-pass membrane protein</topology>
    </subcellularLocation>
</comment>
<feature type="transmembrane region" description="Helical" evidence="5">
    <location>
        <begin position="232"/>
        <end position="255"/>
    </location>
</feature>
<evidence type="ECO:0000256" key="4">
    <source>
        <dbReference type="ARBA" id="ARBA00023136"/>
    </source>
</evidence>
<reference evidence="7" key="1">
    <citation type="submission" date="2018-12" db="EMBL/GenBank/DDBJ databases">
        <authorList>
            <person name="Sun L."/>
            <person name="Chen Z."/>
        </authorList>
    </citation>
    <scope>NUCLEOTIDE SEQUENCE [LARGE SCALE GENOMIC DNA]</scope>
    <source>
        <strain evidence="7">DSM 16012</strain>
    </source>
</reference>
<keyword evidence="3 5" id="KW-1133">Transmembrane helix</keyword>
<dbReference type="Proteomes" id="UP000273811">
    <property type="component" value="Unassembled WGS sequence"/>
</dbReference>
<dbReference type="GO" id="GO:0016020">
    <property type="term" value="C:membrane"/>
    <property type="evidence" value="ECO:0007669"/>
    <property type="project" value="UniProtKB-SubCell"/>
</dbReference>
<gene>
    <name evidence="7" type="ORF">D4N35_004975</name>
</gene>
<evidence type="ECO:0000256" key="5">
    <source>
        <dbReference type="SAM" id="Phobius"/>
    </source>
</evidence>
<evidence type="ECO:0000256" key="1">
    <source>
        <dbReference type="ARBA" id="ARBA00004141"/>
    </source>
</evidence>
<dbReference type="EMBL" id="QYTU02000007">
    <property type="protein sequence ID" value="RWR13128.1"/>
    <property type="molecule type" value="Genomic_DNA"/>
</dbReference>
<feature type="transmembrane region" description="Helical" evidence="5">
    <location>
        <begin position="49"/>
        <end position="68"/>
    </location>
</feature>
<dbReference type="Pfam" id="PF00324">
    <property type="entry name" value="AA_permease"/>
    <property type="match status" value="1"/>
</dbReference>
<keyword evidence="8" id="KW-1185">Reference proteome</keyword>
<dbReference type="GO" id="GO:0055085">
    <property type="term" value="P:transmembrane transport"/>
    <property type="evidence" value="ECO:0007669"/>
    <property type="project" value="InterPro"/>
</dbReference>
<evidence type="ECO:0000256" key="3">
    <source>
        <dbReference type="ARBA" id="ARBA00022989"/>
    </source>
</evidence>
<feature type="transmembrane region" description="Helical" evidence="5">
    <location>
        <begin position="332"/>
        <end position="350"/>
    </location>
</feature>
<organism evidence="7 8">
    <name type="scientific">Siminovitchia fortis</name>
    <dbReference type="NCBI Taxonomy" id="254758"/>
    <lineage>
        <taxon>Bacteria</taxon>
        <taxon>Bacillati</taxon>
        <taxon>Bacillota</taxon>
        <taxon>Bacilli</taxon>
        <taxon>Bacillales</taxon>
        <taxon>Bacillaceae</taxon>
        <taxon>Siminovitchia</taxon>
    </lineage>
</organism>